<evidence type="ECO:0000256" key="2">
    <source>
        <dbReference type="SAM" id="MobiDB-lite"/>
    </source>
</evidence>
<feature type="compositionally biased region" description="Polar residues" evidence="2">
    <location>
        <begin position="63"/>
        <end position="86"/>
    </location>
</feature>
<feature type="region of interest" description="Disordered" evidence="2">
    <location>
        <begin position="204"/>
        <end position="252"/>
    </location>
</feature>
<feature type="compositionally biased region" description="Polar residues" evidence="2">
    <location>
        <begin position="219"/>
        <end position="229"/>
    </location>
</feature>
<evidence type="ECO:0000256" key="1">
    <source>
        <dbReference type="SAM" id="Coils"/>
    </source>
</evidence>
<organism evidence="3 4">
    <name type="scientific">Porphyra umbilicalis</name>
    <name type="common">Purple laver</name>
    <name type="synonym">Red alga</name>
    <dbReference type="NCBI Taxonomy" id="2786"/>
    <lineage>
        <taxon>Eukaryota</taxon>
        <taxon>Rhodophyta</taxon>
        <taxon>Bangiophyceae</taxon>
        <taxon>Bangiales</taxon>
        <taxon>Bangiaceae</taxon>
        <taxon>Porphyra</taxon>
    </lineage>
</organism>
<feature type="region of interest" description="Disordered" evidence="2">
    <location>
        <begin position="50"/>
        <end position="86"/>
    </location>
</feature>
<sequence length="760" mass="79999">MTAVERAAAQATNLEWERNAQATIERNAAAARAEEATRLVASASSSGAAETTAASMPVPHAGFSQSQGTVNNELNNDRLSSAGTGEQWSAANPVGVAAACGDGPALGSLPVILWRGCGAADPPVTATAPEQPWGIPNMGSSIPVAPFSAPNEVGWQRRDASVAERQPRVGAERFETSSIGPLHVHPPAFQAPTPLFNVTPVSQIVTSGNSGQHGPHQGQAGSQTPSSRAPSKRPLAPAKDNRDPSSKRWKNALTLKATTRVVKSAAMLAARTGPQMVAAATNTATTPGGASMAGGKSPPALSRADDAVAKAVIDAMQPLCRQLAEAAEEIQRLREDLSRLAAKVHGQGVGQEHAVRAIVKIRDENKSNASTKEGHGIKVKTEVPFSERSPADKLAIAARNDAEMGAVRAEAREVHIGRAAKTNKSELVLANADEALQVLYEVAARVRGVDLKAAEVFIHSSRFLPTAKVDSKTGIKAKPKKMTEPLNQVVPHLVDKFKLWSLPAFWDVLQVVTPFDAETSMRSLSDKEFLTSDKGQEGIIAMAKAFFRSVGSHHRIFKKSGAGGGEYVEMTVGHYMLFGSFVRHELMIWAGHRRRKHPGGAGTIRRWVVEAGAVKDWLPRDDRIAGGMRLVDGAASRAYLYEMASGLPARDPADIVNDNGSEKQPSSGSGSGGSTTLSPTCVDVDDDTERGAGASLASRVAASTMYGTGGRPASSVAPAHVDEYADANLPSTSVSDVPQQGTSGGHKPNVARTTTRSVWL</sequence>
<feature type="region of interest" description="Disordered" evidence="2">
    <location>
        <begin position="729"/>
        <end position="760"/>
    </location>
</feature>
<feature type="region of interest" description="Disordered" evidence="2">
    <location>
        <begin position="651"/>
        <end position="689"/>
    </location>
</feature>
<dbReference type="AlphaFoldDB" id="A0A1X6P9N6"/>
<proteinExistence type="predicted"/>
<accession>A0A1X6P9N6</accession>
<feature type="coiled-coil region" evidence="1">
    <location>
        <begin position="316"/>
        <end position="343"/>
    </location>
</feature>
<protein>
    <submittedName>
        <fullName evidence="3">Uncharacterized protein</fullName>
    </submittedName>
</protein>
<evidence type="ECO:0000313" key="4">
    <source>
        <dbReference type="Proteomes" id="UP000218209"/>
    </source>
</evidence>
<feature type="compositionally biased region" description="Polar residues" evidence="2">
    <location>
        <begin position="751"/>
        <end position="760"/>
    </location>
</feature>
<feature type="compositionally biased region" description="Polar residues" evidence="2">
    <location>
        <begin position="729"/>
        <end position="741"/>
    </location>
</feature>
<keyword evidence="1" id="KW-0175">Coiled coil</keyword>
<gene>
    <name evidence="3" type="ORF">BU14_0142s0012</name>
</gene>
<dbReference type="EMBL" id="KV918833">
    <property type="protein sequence ID" value="OSX77602.1"/>
    <property type="molecule type" value="Genomic_DNA"/>
</dbReference>
<name>A0A1X6P9N6_PORUM</name>
<keyword evidence="4" id="KW-1185">Reference proteome</keyword>
<dbReference type="Proteomes" id="UP000218209">
    <property type="component" value="Unassembled WGS sequence"/>
</dbReference>
<reference evidence="3 4" key="1">
    <citation type="submission" date="2017-03" db="EMBL/GenBank/DDBJ databases">
        <title>WGS assembly of Porphyra umbilicalis.</title>
        <authorList>
            <person name="Brawley S.H."/>
            <person name="Blouin N.A."/>
            <person name="Ficko-Blean E."/>
            <person name="Wheeler G.L."/>
            <person name="Lohr M."/>
            <person name="Goodson H.V."/>
            <person name="Jenkins J.W."/>
            <person name="Blaby-Haas C.E."/>
            <person name="Helliwell K.E."/>
            <person name="Chan C."/>
            <person name="Marriage T."/>
            <person name="Bhattacharya D."/>
            <person name="Klein A.S."/>
            <person name="Badis Y."/>
            <person name="Brodie J."/>
            <person name="Cao Y."/>
            <person name="Collen J."/>
            <person name="Dittami S.M."/>
            <person name="Gachon C.M."/>
            <person name="Green B.R."/>
            <person name="Karpowicz S."/>
            <person name="Kim J.W."/>
            <person name="Kudahl U."/>
            <person name="Lin S."/>
            <person name="Michel G."/>
            <person name="Mittag M."/>
            <person name="Olson B.J."/>
            <person name="Pangilinan J."/>
            <person name="Peng Y."/>
            <person name="Qiu H."/>
            <person name="Shu S."/>
            <person name="Singer J.T."/>
            <person name="Smith A.G."/>
            <person name="Sprecher B.N."/>
            <person name="Wagner V."/>
            <person name="Wang W."/>
            <person name="Wang Z.-Y."/>
            <person name="Yan J."/>
            <person name="Yarish C."/>
            <person name="Zoeuner-Riek S."/>
            <person name="Zhuang Y."/>
            <person name="Zou Y."/>
            <person name="Lindquist E.A."/>
            <person name="Grimwood J."/>
            <person name="Barry K."/>
            <person name="Rokhsar D.S."/>
            <person name="Schmutz J."/>
            <person name="Stiller J.W."/>
            <person name="Grossman A.R."/>
            <person name="Prochnik S.E."/>
        </authorList>
    </citation>
    <scope>NUCLEOTIDE SEQUENCE [LARGE SCALE GENOMIC DNA]</scope>
    <source>
        <strain evidence="3">4086291</strain>
    </source>
</reference>
<evidence type="ECO:0000313" key="3">
    <source>
        <dbReference type="EMBL" id="OSX77602.1"/>
    </source>
</evidence>